<dbReference type="STRING" id="1147123.SAMN05443428_104104"/>
<dbReference type="PANTHER" id="PTHR33202">
    <property type="entry name" value="ZINC UPTAKE REGULATION PROTEIN"/>
    <property type="match status" value="1"/>
</dbReference>
<dbReference type="GO" id="GO:0045892">
    <property type="term" value="P:negative regulation of DNA-templated transcription"/>
    <property type="evidence" value="ECO:0007669"/>
    <property type="project" value="TreeGrafter"/>
</dbReference>
<dbReference type="GO" id="GO:0008270">
    <property type="term" value="F:zinc ion binding"/>
    <property type="evidence" value="ECO:0007669"/>
    <property type="project" value="TreeGrafter"/>
</dbReference>
<dbReference type="Gene3D" id="3.30.1490.190">
    <property type="match status" value="1"/>
</dbReference>
<comment type="cofactor">
    <cofactor evidence="9">
        <name>Mn(2+)</name>
        <dbReference type="ChEBI" id="CHEBI:29035"/>
    </cofactor>
    <cofactor evidence="9">
        <name>Fe(2+)</name>
        <dbReference type="ChEBI" id="CHEBI:29033"/>
    </cofactor>
    <text evidence="9">Binds 1 Mn(2+) or Fe(2+) ion per subunit.</text>
</comment>
<evidence type="ECO:0000256" key="4">
    <source>
        <dbReference type="ARBA" id="ARBA00022833"/>
    </source>
</evidence>
<evidence type="ECO:0000256" key="3">
    <source>
        <dbReference type="ARBA" id="ARBA00022723"/>
    </source>
</evidence>
<dbReference type="GO" id="GO:1900376">
    <property type="term" value="P:regulation of secondary metabolite biosynthetic process"/>
    <property type="evidence" value="ECO:0007669"/>
    <property type="project" value="TreeGrafter"/>
</dbReference>
<evidence type="ECO:0000256" key="6">
    <source>
        <dbReference type="ARBA" id="ARBA00023125"/>
    </source>
</evidence>
<dbReference type="RefSeq" id="WP_078695734.1">
    <property type="nucleotide sequence ID" value="NZ_FUYH01000004.1"/>
</dbReference>
<dbReference type="InterPro" id="IPR043135">
    <property type="entry name" value="Fur_C"/>
</dbReference>
<keyword evidence="5" id="KW-0805">Transcription regulation</keyword>
<dbReference type="GO" id="GO:0003700">
    <property type="term" value="F:DNA-binding transcription factor activity"/>
    <property type="evidence" value="ECO:0007669"/>
    <property type="project" value="InterPro"/>
</dbReference>
<evidence type="ECO:0000256" key="5">
    <source>
        <dbReference type="ARBA" id="ARBA00023015"/>
    </source>
</evidence>
<feature type="binding site" evidence="8">
    <location>
        <position position="144"/>
    </location>
    <ligand>
        <name>Zn(2+)</name>
        <dbReference type="ChEBI" id="CHEBI:29105"/>
    </ligand>
</feature>
<keyword evidence="2" id="KW-0678">Repressor</keyword>
<dbReference type="EMBL" id="FUYH01000004">
    <property type="protein sequence ID" value="SKA81715.1"/>
    <property type="molecule type" value="Genomic_DNA"/>
</dbReference>
<keyword evidence="11" id="KW-1185">Reference proteome</keyword>
<name>A0A1T4WXW5_9CLOT</name>
<dbReference type="OrthoDB" id="8659436at2"/>
<dbReference type="AlphaFoldDB" id="A0A1T4WXW5"/>
<keyword evidence="6" id="KW-0238">DNA-binding</keyword>
<keyword evidence="4 8" id="KW-0862">Zinc</keyword>
<feature type="binding site" evidence="9">
    <location>
        <position position="119"/>
    </location>
    <ligand>
        <name>Fe cation</name>
        <dbReference type="ChEBI" id="CHEBI:24875"/>
    </ligand>
</feature>
<proteinExistence type="inferred from homology"/>
<sequence length="157" mass="18323">MVVFSREETEKLKQRLKTGGYKLTPQRRAVLDVIIDNEGKHLSTEEIYDIVKKDCPEIGLATVYRTLQLLEKMGVVCRMNFDDGCNRYELIHDEEDHQHHHLVCINCGNVEEVEGDLLETLEEKIEEKYNFKITNHSVKFFGFCSKCNELNKDKVDD</sequence>
<feature type="binding site" evidence="9">
    <location>
        <position position="136"/>
    </location>
    <ligand>
        <name>Fe cation</name>
        <dbReference type="ChEBI" id="CHEBI:24875"/>
    </ligand>
</feature>
<dbReference type="Pfam" id="PF01475">
    <property type="entry name" value="FUR"/>
    <property type="match status" value="1"/>
</dbReference>
<dbReference type="SUPFAM" id="SSF46785">
    <property type="entry name" value="Winged helix' DNA-binding domain"/>
    <property type="match status" value="1"/>
</dbReference>
<protein>
    <submittedName>
        <fullName evidence="10">Fur family transcriptional regulator, ferric uptake regulator</fullName>
    </submittedName>
</protein>
<dbReference type="InterPro" id="IPR036390">
    <property type="entry name" value="WH_DNA-bd_sf"/>
</dbReference>
<feature type="binding site" evidence="8">
    <location>
        <position position="104"/>
    </location>
    <ligand>
        <name>Zn(2+)</name>
        <dbReference type="ChEBI" id="CHEBI:29105"/>
    </ligand>
</feature>
<keyword evidence="7" id="KW-0804">Transcription</keyword>
<dbReference type="FunFam" id="1.10.10.10:FF:000051">
    <property type="entry name" value="Fur family transcriptional regulator"/>
    <property type="match status" value="1"/>
</dbReference>
<comment type="cofactor">
    <cofactor evidence="8">
        <name>Zn(2+)</name>
        <dbReference type="ChEBI" id="CHEBI:29105"/>
    </cofactor>
    <text evidence="8">Binds 1 zinc ion per subunit.</text>
</comment>
<evidence type="ECO:0000256" key="7">
    <source>
        <dbReference type="ARBA" id="ARBA00023163"/>
    </source>
</evidence>
<evidence type="ECO:0000256" key="1">
    <source>
        <dbReference type="ARBA" id="ARBA00007957"/>
    </source>
</evidence>
<feature type="binding site" evidence="8">
    <location>
        <position position="107"/>
    </location>
    <ligand>
        <name>Zn(2+)</name>
        <dbReference type="ChEBI" id="CHEBI:29105"/>
    </ligand>
</feature>
<keyword evidence="3 8" id="KW-0479">Metal-binding</keyword>
<gene>
    <name evidence="10" type="ORF">SAMN05443428_104104</name>
</gene>
<dbReference type="InterPro" id="IPR002481">
    <property type="entry name" value="FUR"/>
</dbReference>
<keyword evidence="9" id="KW-0408">Iron</keyword>
<evidence type="ECO:0000313" key="10">
    <source>
        <dbReference type="EMBL" id="SKA81715.1"/>
    </source>
</evidence>
<evidence type="ECO:0000256" key="9">
    <source>
        <dbReference type="PIRSR" id="PIRSR602481-2"/>
    </source>
</evidence>
<organism evidence="10 11">
    <name type="scientific">Caloramator quimbayensis</name>
    <dbReference type="NCBI Taxonomy" id="1147123"/>
    <lineage>
        <taxon>Bacteria</taxon>
        <taxon>Bacillati</taxon>
        <taxon>Bacillota</taxon>
        <taxon>Clostridia</taxon>
        <taxon>Eubacteriales</taxon>
        <taxon>Clostridiaceae</taxon>
        <taxon>Caloramator</taxon>
    </lineage>
</organism>
<evidence type="ECO:0000256" key="8">
    <source>
        <dbReference type="PIRSR" id="PIRSR602481-1"/>
    </source>
</evidence>
<evidence type="ECO:0000313" key="11">
    <source>
        <dbReference type="Proteomes" id="UP000190105"/>
    </source>
</evidence>
<dbReference type="PANTHER" id="PTHR33202:SF7">
    <property type="entry name" value="FERRIC UPTAKE REGULATION PROTEIN"/>
    <property type="match status" value="1"/>
</dbReference>
<feature type="binding site" evidence="8">
    <location>
        <position position="147"/>
    </location>
    <ligand>
        <name>Zn(2+)</name>
        <dbReference type="ChEBI" id="CHEBI:29105"/>
    </ligand>
</feature>
<dbReference type="Proteomes" id="UP000190105">
    <property type="component" value="Unassembled WGS sequence"/>
</dbReference>
<dbReference type="GO" id="GO:0000976">
    <property type="term" value="F:transcription cis-regulatory region binding"/>
    <property type="evidence" value="ECO:0007669"/>
    <property type="project" value="TreeGrafter"/>
</dbReference>
<dbReference type="CDD" id="cd07153">
    <property type="entry name" value="Fur_like"/>
    <property type="match status" value="1"/>
</dbReference>
<accession>A0A1T4WXW5</accession>
<evidence type="ECO:0000256" key="2">
    <source>
        <dbReference type="ARBA" id="ARBA00022491"/>
    </source>
</evidence>
<dbReference type="InterPro" id="IPR036388">
    <property type="entry name" value="WH-like_DNA-bd_sf"/>
</dbReference>
<dbReference type="Gene3D" id="1.10.10.10">
    <property type="entry name" value="Winged helix-like DNA-binding domain superfamily/Winged helix DNA-binding domain"/>
    <property type="match status" value="1"/>
</dbReference>
<reference evidence="11" key="1">
    <citation type="submission" date="2017-02" db="EMBL/GenBank/DDBJ databases">
        <authorList>
            <person name="Varghese N."/>
            <person name="Submissions S."/>
        </authorList>
    </citation>
    <scope>NUCLEOTIDE SEQUENCE [LARGE SCALE GENOMIC DNA]</scope>
    <source>
        <strain evidence="11">USBA 833</strain>
    </source>
</reference>
<comment type="similarity">
    <text evidence="1">Belongs to the Fur family.</text>
</comment>